<dbReference type="RefSeq" id="WP_141887317.1">
    <property type="nucleotide sequence ID" value="NZ_BAAAUY010000011.1"/>
</dbReference>
<proteinExistence type="inferred from homology"/>
<dbReference type="PANTHER" id="PTHR43761">
    <property type="entry name" value="D-ISOMER SPECIFIC 2-HYDROXYACID DEHYDROGENASE FAMILY PROTEIN (AFU_ORTHOLOGUE AFUA_1G13630)"/>
    <property type="match status" value="1"/>
</dbReference>
<dbReference type="CDD" id="cd05299">
    <property type="entry name" value="CtBP_dh"/>
    <property type="match status" value="1"/>
</dbReference>
<dbReference type="SUPFAM" id="SSF51735">
    <property type="entry name" value="NAD(P)-binding Rossmann-fold domains"/>
    <property type="match status" value="1"/>
</dbReference>
<dbReference type="GO" id="GO:0016616">
    <property type="term" value="F:oxidoreductase activity, acting on the CH-OH group of donors, NAD or NADP as acceptor"/>
    <property type="evidence" value="ECO:0007669"/>
    <property type="project" value="InterPro"/>
</dbReference>
<dbReference type="AlphaFoldDB" id="A0A542Y7P2"/>
<comment type="similarity">
    <text evidence="1 4">Belongs to the D-isomer specific 2-hydroxyacid dehydrogenase family.</text>
</comment>
<dbReference type="InterPro" id="IPR006139">
    <property type="entry name" value="D-isomer_2_OHA_DH_cat_dom"/>
</dbReference>
<dbReference type="InterPro" id="IPR043322">
    <property type="entry name" value="CtBP"/>
</dbReference>
<dbReference type="PANTHER" id="PTHR43761:SF1">
    <property type="entry name" value="D-ISOMER SPECIFIC 2-HYDROXYACID DEHYDROGENASE CATALYTIC DOMAIN-CONTAINING PROTEIN-RELATED"/>
    <property type="match status" value="1"/>
</dbReference>
<dbReference type="InterPro" id="IPR050418">
    <property type="entry name" value="D-iso_2-hydroxyacid_DH_PdxB"/>
</dbReference>
<name>A0A542Y7P2_9MICO</name>
<sequence length="325" mass="34546">MRPLAVYTDTDDTDVSAGVRLLEAAGYEVRVLETREPEAIIAGARDAEVLLLGYAPITREIIEALPKLRLIALMSMGFDFVDIDAATEQGVWVTNVPGAATEEVATHALALLLHAKRQLPFYLASATPERWNERAEVAPARLSELQLGIVGLGKIGREFARVAGPLFGGVVGYDPFLPDTPEVQAELRGLGIRRAELTEVRDAANVLSLHLPLTPETEQMVNAEFIAAMPAGAVVLNVSRGGLIDSAALAAALDAGQLSAAALDVLDEEPPSVDHPLVGRADVVLSPHIAYFSSFTEAEYVRVQAANAVTFAETGRPESPVNSPA</sequence>
<keyword evidence="2 4" id="KW-0560">Oxidoreductase</keyword>
<evidence type="ECO:0000256" key="3">
    <source>
        <dbReference type="ARBA" id="ARBA00023027"/>
    </source>
</evidence>
<gene>
    <name evidence="7" type="ORF">FB468_2142</name>
</gene>
<evidence type="ECO:0000256" key="2">
    <source>
        <dbReference type="ARBA" id="ARBA00023002"/>
    </source>
</evidence>
<dbReference type="Pfam" id="PF00389">
    <property type="entry name" value="2-Hacid_dh"/>
    <property type="match status" value="1"/>
</dbReference>
<dbReference type="OrthoDB" id="117809at2"/>
<reference evidence="7 8" key="1">
    <citation type="submission" date="2019-06" db="EMBL/GenBank/DDBJ databases">
        <title>Sequencing the genomes of 1000 actinobacteria strains.</title>
        <authorList>
            <person name="Klenk H.-P."/>
        </authorList>
    </citation>
    <scope>NUCLEOTIDE SEQUENCE [LARGE SCALE GENOMIC DNA]</scope>
    <source>
        <strain evidence="7 8">DSM 8803</strain>
    </source>
</reference>
<dbReference type="InterPro" id="IPR029752">
    <property type="entry name" value="D-isomer_DH_CS1"/>
</dbReference>
<organism evidence="7 8">
    <name type="scientific">Leucobacter komagatae</name>
    <dbReference type="NCBI Taxonomy" id="55969"/>
    <lineage>
        <taxon>Bacteria</taxon>
        <taxon>Bacillati</taxon>
        <taxon>Actinomycetota</taxon>
        <taxon>Actinomycetes</taxon>
        <taxon>Micrococcales</taxon>
        <taxon>Microbacteriaceae</taxon>
        <taxon>Leucobacter</taxon>
    </lineage>
</organism>
<dbReference type="InterPro" id="IPR006140">
    <property type="entry name" value="D-isomer_DH_NAD-bd"/>
</dbReference>
<accession>A0A542Y7P2</accession>
<dbReference type="InterPro" id="IPR036291">
    <property type="entry name" value="NAD(P)-bd_dom_sf"/>
</dbReference>
<feature type="domain" description="D-isomer specific 2-hydroxyacid dehydrogenase catalytic" evidence="5">
    <location>
        <begin position="18"/>
        <end position="322"/>
    </location>
</feature>
<dbReference type="PROSITE" id="PS00671">
    <property type="entry name" value="D_2_HYDROXYACID_DH_3"/>
    <property type="match status" value="1"/>
</dbReference>
<dbReference type="PROSITE" id="PS00065">
    <property type="entry name" value="D_2_HYDROXYACID_DH_1"/>
    <property type="match status" value="1"/>
</dbReference>
<dbReference type="GO" id="GO:0051287">
    <property type="term" value="F:NAD binding"/>
    <property type="evidence" value="ECO:0007669"/>
    <property type="project" value="InterPro"/>
</dbReference>
<dbReference type="Proteomes" id="UP000319094">
    <property type="component" value="Unassembled WGS sequence"/>
</dbReference>
<dbReference type="SUPFAM" id="SSF52283">
    <property type="entry name" value="Formate/glycerate dehydrogenase catalytic domain-like"/>
    <property type="match status" value="1"/>
</dbReference>
<evidence type="ECO:0000313" key="8">
    <source>
        <dbReference type="Proteomes" id="UP000319094"/>
    </source>
</evidence>
<feature type="domain" description="D-isomer specific 2-hydroxyacid dehydrogenase NAD-binding" evidence="6">
    <location>
        <begin position="109"/>
        <end position="290"/>
    </location>
</feature>
<evidence type="ECO:0000256" key="4">
    <source>
        <dbReference type="RuleBase" id="RU003719"/>
    </source>
</evidence>
<keyword evidence="3" id="KW-0520">NAD</keyword>
<dbReference type="GO" id="GO:0003714">
    <property type="term" value="F:transcription corepressor activity"/>
    <property type="evidence" value="ECO:0007669"/>
    <property type="project" value="InterPro"/>
</dbReference>
<evidence type="ECO:0000256" key="1">
    <source>
        <dbReference type="ARBA" id="ARBA00005854"/>
    </source>
</evidence>
<protein>
    <submittedName>
        <fullName evidence="7">D-3-phosphoglycerate dehydrogenase</fullName>
    </submittedName>
</protein>
<dbReference type="Pfam" id="PF02826">
    <property type="entry name" value="2-Hacid_dh_C"/>
    <property type="match status" value="1"/>
</dbReference>
<dbReference type="EMBL" id="VFON01000001">
    <property type="protein sequence ID" value="TQL44096.1"/>
    <property type="molecule type" value="Genomic_DNA"/>
</dbReference>
<dbReference type="Gene3D" id="3.40.50.720">
    <property type="entry name" value="NAD(P)-binding Rossmann-like Domain"/>
    <property type="match status" value="2"/>
</dbReference>
<keyword evidence="8" id="KW-1185">Reference proteome</keyword>
<evidence type="ECO:0000259" key="6">
    <source>
        <dbReference type="Pfam" id="PF02826"/>
    </source>
</evidence>
<evidence type="ECO:0000259" key="5">
    <source>
        <dbReference type="Pfam" id="PF00389"/>
    </source>
</evidence>
<dbReference type="InterPro" id="IPR029753">
    <property type="entry name" value="D-isomer_DH_CS"/>
</dbReference>
<evidence type="ECO:0000313" key="7">
    <source>
        <dbReference type="EMBL" id="TQL44096.1"/>
    </source>
</evidence>
<comment type="caution">
    <text evidence="7">The sequence shown here is derived from an EMBL/GenBank/DDBJ whole genome shotgun (WGS) entry which is preliminary data.</text>
</comment>